<sequence>MLDGKIRLLRYTGKSKIWILTQLFLEINKFYGCGDSLIRVSEAAYGDFFSMGKLRLSWDQVEPALHRKQISAGFHRRQGKTVYVKRNFLTTRPKEGDGSDAGFAFHLIVVVVFFQHQISHFQYTLLPVEDQSGVTFEIWNK</sequence>
<protein>
    <submittedName>
        <fullName evidence="1">Uncharacterized protein</fullName>
    </submittedName>
</protein>
<dbReference type="Proteomes" id="UP000499080">
    <property type="component" value="Unassembled WGS sequence"/>
</dbReference>
<reference evidence="1 2" key="1">
    <citation type="journal article" date="2019" name="Sci. Rep.">
        <title>Orb-weaving spider Araneus ventricosus genome elucidates the spidroin gene catalogue.</title>
        <authorList>
            <person name="Kono N."/>
            <person name="Nakamura H."/>
            <person name="Ohtoshi R."/>
            <person name="Moran D.A.P."/>
            <person name="Shinohara A."/>
            <person name="Yoshida Y."/>
            <person name="Fujiwara M."/>
            <person name="Mori M."/>
            <person name="Tomita M."/>
            <person name="Arakawa K."/>
        </authorList>
    </citation>
    <scope>NUCLEOTIDE SEQUENCE [LARGE SCALE GENOMIC DNA]</scope>
</reference>
<evidence type="ECO:0000313" key="1">
    <source>
        <dbReference type="EMBL" id="GBM49140.1"/>
    </source>
</evidence>
<dbReference type="EMBL" id="BGPR01001241">
    <property type="protein sequence ID" value="GBM49140.1"/>
    <property type="molecule type" value="Genomic_DNA"/>
</dbReference>
<proteinExistence type="predicted"/>
<keyword evidence="2" id="KW-1185">Reference proteome</keyword>
<organism evidence="1 2">
    <name type="scientific">Araneus ventricosus</name>
    <name type="common">Orbweaver spider</name>
    <name type="synonym">Epeira ventricosa</name>
    <dbReference type="NCBI Taxonomy" id="182803"/>
    <lineage>
        <taxon>Eukaryota</taxon>
        <taxon>Metazoa</taxon>
        <taxon>Ecdysozoa</taxon>
        <taxon>Arthropoda</taxon>
        <taxon>Chelicerata</taxon>
        <taxon>Arachnida</taxon>
        <taxon>Araneae</taxon>
        <taxon>Araneomorphae</taxon>
        <taxon>Entelegynae</taxon>
        <taxon>Araneoidea</taxon>
        <taxon>Araneidae</taxon>
        <taxon>Araneus</taxon>
    </lineage>
</organism>
<accession>A0A4Y2G5Z7</accession>
<comment type="caution">
    <text evidence="1">The sequence shown here is derived from an EMBL/GenBank/DDBJ whole genome shotgun (WGS) entry which is preliminary data.</text>
</comment>
<gene>
    <name evidence="1" type="ORF">AVEN_179748_1</name>
</gene>
<name>A0A4Y2G5Z7_ARAVE</name>
<evidence type="ECO:0000313" key="2">
    <source>
        <dbReference type="Proteomes" id="UP000499080"/>
    </source>
</evidence>
<dbReference type="AlphaFoldDB" id="A0A4Y2G5Z7"/>